<evidence type="ECO:0000259" key="1">
    <source>
        <dbReference type="PROSITE" id="PS51724"/>
    </source>
</evidence>
<dbReference type="Pfam" id="PF05036">
    <property type="entry name" value="SPOR"/>
    <property type="match status" value="1"/>
</dbReference>
<dbReference type="InterPro" id="IPR036680">
    <property type="entry name" value="SPOR-like_sf"/>
</dbReference>
<dbReference type="SUPFAM" id="SSF110997">
    <property type="entry name" value="Sporulation related repeat"/>
    <property type="match status" value="1"/>
</dbReference>
<dbReference type="Pfam" id="PF18175">
    <property type="entry name" value="HU-CCDC81_bac_2"/>
    <property type="match status" value="1"/>
</dbReference>
<dbReference type="STRING" id="1224947.SAMN05216480_101171"/>
<organism evidence="2 3">
    <name type="scientific">Pustulibacterium marinum</name>
    <dbReference type="NCBI Taxonomy" id="1224947"/>
    <lineage>
        <taxon>Bacteria</taxon>
        <taxon>Pseudomonadati</taxon>
        <taxon>Bacteroidota</taxon>
        <taxon>Flavobacteriia</taxon>
        <taxon>Flavobacteriales</taxon>
        <taxon>Flavobacteriaceae</taxon>
        <taxon>Pustulibacterium</taxon>
    </lineage>
</organism>
<dbReference type="GO" id="GO:0042834">
    <property type="term" value="F:peptidoglycan binding"/>
    <property type="evidence" value="ECO:0007669"/>
    <property type="project" value="InterPro"/>
</dbReference>
<reference evidence="2 3" key="1">
    <citation type="submission" date="2016-10" db="EMBL/GenBank/DDBJ databases">
        <authorList>
            <person name="de Groot N.N."/>
        </authorList>
    </citation>
    <scope>NUCLEOTIDE SEQUENCE [LARGE SCALE GENOMIC DNA]</scope>
    <source>
        <strain evidence="2 3">CGMCC 1.12333</strain>
    </source>
</reference>
<dbReference type="Pfam" id="PF18174">
    <property type="entry name" value="HU-CCDC81_bac_1"/>
    <property type="match status" value="1"/>
</dbReference>
<dbReference type="PROSITE" id="PS51724">
    <property type="entry name" value="SPOR"/>
    <property type="match status" value="1"/>
</dbReference>
<protein>
    <submittedName>
        <fullName evidence="2">Sporulation related domain-containing protein</fullName>
    </submittedName>
</protein>
<dbReference type="InterPro" id="IPR041268">
    <property type="entry name" value="HU-CCDC81_bac_2"/>
</dbReference>
<gene>
    <name evidence="2" type="ORF">SAMN05216480_101171</name>
</gene>
<evidence type="ECO:0000313" key="2">
    <source>
        <dbReference type="EMBL" id="SFU27448.1"/>
    </source>
</evidence>
<name>A0A1I7EU84_9FLAO</name>
<dbReference type="Gene3D" id="3.30.70.1070">
    <property type="entry name" value="Sporulation related repeat"/>
    <property type="match status" value="1"/>
</dbReference>
<dbReference type="EMBL" id="FPBK01000001">
    <property type="protein sequence ID" value="SFU27448.1"/>
    <property type="molecule type" value="Genomic_DNA"/>
</dbReference>
<dbReference type="InterPro" id="IPR040495">
    <property type="entry name" value="HU-CCDC81_bac_1"/>
</dbReference>
<dbReference type="AlphaFoldDB" id="A0A1I7EU84"/>
<dbReference type="Proteomes" id="UP000199138">
    <property type="component" value="Unassembled WGS sequence"/>
</dbReference>
<feature type="domain" description="SPOR" evidence="1">
    <location>
        <begin position="234"/>
        <end position="312"/>
    </location>
</feature>
<dbReference type="OrthoDB" id="653949at2"/>
<accession>A0A1I7EU84</accession>
<proteinExistence type="predicted"/>
<dbReference type="RefSeq" id="WP_093021654.1">
    <property type="nucleotide sequence ID" value="NZ_FPBK01000001.1"/>
</dbReference>
<keyword evidence="3" id="KW-1185">Reference proteome</keyword>
<sequence length="313" mass="35799">MQLEQYISDLLYRYQCVTVPGFGAFLTNYKSAQVHQSTNAFYPPKKEIAFNSQLNTNDGLLVKYISDVEKLAYDIVLEKVTLEVSKWNQLLASKETLELKNIGELWLNTEEKIQFSPSQHINYLTASFGLSSFVSQEITRETLQKEVVAIEEKTPITFTPEARKSPAYLKYAAIFVIGATVAGVFGYNKVQNDFETQQIVTEQKAQEKVEQHIQEATFFGNTPLELPTVQLSVEKKMYKYYIVAGAFRAEENADVKVQELKNEGYKATKIGQNKYGLWQVAFQGFDDNRDAINFMHRVRKDEKGAWLFVSKAE</sequence>
<dbReference type="InterPro" id="IPR007730">
    <property type="entry name" value="SPOR-like_dom"/>
</dbReference>
<evidence type="ECO:0000313" key="3">
    <source>
        <dbReference type="Proteomes" id="UP000199138"/>
    </source>
</evidence>